<keyword evidence="3" id="KW-1185">Reference proteome</keyword>
<dbReference type="Proteomes" id="UP000092460">
    <property type="component" value="Unassembled WGS sequence"/>
</dbReference>
<dbReference type="EMBL" id="JXJN01024586">
    <property type="status" value="NOT_ANNOTATED_CDS"/>
    <property type="molecule type" value="Genomic_DNA"/>
</dbReference>
<protein>
    <submittedName>
        <fullName evidence="2">Uncharacterized protein</fullName>
    </submittedName>
</protein>
<dbReference type="VEuPathDB" id="VectorBase:GPPI047471"/>
<proteinExistence type="predicted"/>
<evidence type="ECO:0000313" key="3">
    <source>
        <dbReference type="Proteomes" id="UP000092460"/>
    </source>
</evidence>
<organism evidence="2 3">
    <name type="scientific">Glossina palpalis gambiensis</name>
    <dbReference type="NCBI Taxonomy" id="67801"/>
    <lineage>
        <taxon>Eukaryota</taxon>
        <taxon>Metazoa</taxon>
        <taxon>Ecdysozoa</taxon>
        <taxon>Arthropoda</taxon>
        <taxon>Hexapoda</taxon>
        <taxon>Insecta</taxon>
        <taxon>Pterygota</taxon>
        <taxon>Neoptera</taxon>
        <taxon>Endopterygota</taxon>
        <taxon>Diptera</taxon>
        <taxon>Brachycera</taxon>
        <taxon>Muscomorpha</taxon>
        <taxon>Hippoboscoidea</taxon>
        <taxon>Glossinidae</taxon>
        <taxon>Glossina</taxon>
    </lineage>
</organism>
<feature type="coiled-coil region" evidence="1">
    <location>
        <begin position="14"/>
        <end position="48"/>
    </location>
</feature>
<evidence type="ECO:0000256" key="1">
    <source>
        <dbReference type="SAM" id="Coils"/>
    </source>
</evidence>
<dbReference type="EnsemblMetazoa" id="GPPI047471-RA">
    <property type="protein sequence ID" value="GPPI047471-PA"/>
    <property type="gene ID" value="GPPI047471"/>
</dbReference>
<reference evidence="2" key="2">
    <citation type="submission" date="2020-05" db="UniProtKB">
        <authorList>
            <consortium name="EnsemblMetazoa"/>
        </authorList>
    </citation>
    <scope>IDENTIFICATION</scope>
    <source>
        <strain evidence="2">IAEA</strain>
    </source>
</reference>
<dbReference type="AlphaFoldDB" id="A0A1B0C2M2"/>
<evidence type="ECO:0000313" key="2">
    <source>
        <dbReference type="EnsemblMetazoa" id="GPPI047471-PA"/>
    </source>
</evidence>
<accession>A0A1B0C2M2</accession>
<name>A0A1B0C2M2_9MUSC</name>
<keyword evidence="1" id="KW-0175">Coiled coil</keyword>
<sequence>MTEKSAILENKCQRLRTTGKNEKLDAEVEQLKRQVQLLQAQQQQMQHKIATCIGCESLLNGSAVSKNAYPQQKGSKDSQSPQEALALLKLKQVQNVASTWRIIAHCLQYKISYCPTMKSTISLSTIKNLMPEALKNLLKACSQISPQSWKQTIARAATLLPKIQAEHSDCLDQWWGLQQNPTKIKTTTAAA</sequence>
<reference evidence="3" key="1">
    <citation type="submission" date="2015-01" db="EMBL/GenBank/DDBJ databases">
        <authorList>
            <person name="Aksoy S."/>
            <person name="Warren W."/>
            <person name="Wilson R.K."/>
        </authorList>
    </citation>
    <scope>NUCLEOTIDE SEQUENCE [LARGE SCALE GENOMIC DNA]</scope>
    <source>
        <strain evidence="3">IAEA</strain>
    </source>
</reference>